<proteinExistence type="predicted"/>
<name>A0A1A9KMP1_9PSED</name>
<feature type="signal peptide" evidence="1">
    <location>
        <begin position="1"/>
        <end position="18"/>
    </location>
</feature>
<evidence type="ECO:0000256" key="1">
    <source>
        <dbReference type="SAM" id="SignalP"/>
    </source>
</evidence>
<dbReference type="InterPro" id="IPR023346">
    <property type="entry name" value="Lysozyme-like_dom_sf"/>
</dbReference>
<dbReference type="Proteomes" id="UP000077748">
    <property type="component" value="Plasmid pRBL16"/>
</dbReference>
<dbReference type="AlphaFoldDB" id="A0A1A9KMP1"/>
<dbReference type="EMBL" id="CP015879">
    <property type="protein sequence ID" value="ANI18792.1"/>
    <property type="molecule type" value="Genomic_DNA"/>
</dbReference>
<feature type="chain" id="PRO_5008391910" evidence="1">
    <location>
        <begin position="19"/>
        <end position="234"/>
    </location>
</feature>
<reference evidence="2 3" key="1">
    <citation type="submission" date="2016-05" db="EMBL/GenBank/DDBJ databases">
        <title>Genome Sequence of Pseudomonas citronellolis Strain SJTE-3, an Estrogens and Persistent Organic Pollutants degradation strain.</title>
        <authorList>
            <person name="Liang R."/>
        </authorList>
    </citation>
    <scope>NUCLEOTIDE SEQUENCE [LARGE SCALE GENOMIC DNA]</scope>
    <source>
        <strain evidence="2 3">SJTE-3</strain>
        <plasmid evidence="3">Plasmid prbl16</plasmid>
    </source>
</reference>
<dbReference type="SUPFAM" id="SSF53955">
    <property type="entry name" value="Lysozyme-like"/>
    <property type="match status" value="1"/>
</dbReference>
<sequence>MRWILIALLLITSATVSAQDYDYLIDATAARYGNDRLVFRAMVQKESRKQPWVFNVDGEGFWFQTKDQAVNALWALTSAPWLVKIIPDKNSKAIRRFFPSERAAMSFANSYQRSRLAQGFPALLQRMDDAKEVLDGQLRVRKVWLLNTDLGIAQINYRFHGKGKATVQQWLDPAFNLDYAARHLTDLKKRYGSDLQAVGYYHSKTKKYRDIYMKEFMPIYHEERARAGISIAAK</sequence>
<geneLocation type="plasmid" evidence="3">
    <name>prbl16</name>
</geneLocation>
<keyword evidence="1" id="KW-0732">Signal</keyword>
<gene>
    <name evidence="2" type="ORF">A9C11_32560</name>
</gene>
<dbReference type="Gene3D" id="1.10.530.10">
    <property type="match status" value="1"/>
</dbReference>
<protein>
    <submittedName>
        <fullName evidence="2">Uncharacterized protein</fullName>
    </submittedName>
</protein>
<evidence type="ECO:0000313" key="2">
    <source>
        <dbReference type="EMBL" id="ANI18792.1"/>
    </source>
</evidence>
<dbReference type="RefSeq" id="WP_019486158.1">
    <property type="nucleotide sequence ID" value="NZ_CP015879.1"/>
</dbReference>
<organism evidence="2 3">
    <name type="scientific">Pseudomonas citronellolis</name>
    <dbReference type="NCBI Taxonomy" id="53408"/>
    <lineage>
        <taxon>Bacteria</taxon>
        <taxon>Pseudomonadati</taxon>
        <taxon>Pseudomonadota</taxon>
        <taxon>Gammaproteobacteria</taxon>
        <taxon>Pseudomonadales</taxon>
        <taxon>Pseudomonadaceae</taxon>
        <taxon>Pseudomonas</taxon>
    </lineage>
</organism>
<evidence type="ECO:0000313" key="3">
    <source>
        <dbReference type="Proteomes" id="UP000077748"/>
    </source>
</evidence>
<accession>A0A1A9KMP1</accession>
<keyword evidence="2" id="KW-0614">Plasmid</keyword>